<evidence type="ECO:0000313" key="2">
    <source>
        <dbReference type="Proteomes" id="UP000680304"/>
    </source>
</evidence>
<name>A0ABQ4NDL8_9BACL</name>
<comment type="caution">
    <text evidence="1">The sequence shown here is derived from an EMBL/GenBank/DDBJ whole genome shotgun (WGS) entry which is preliminary data.</text>
</comment>
<reference evidence="1 2" key="1">
    <citation type="submission" date="2021-04" db="EMBL/GenBank/DDBJ databases">
        <title>Draft genome sequence of Paenibacillus cisolokensis, LC2-13A.</title>
        <authorList>
            <person name="Uke A."/>
            <person name="Chhe C."/>
            <person name="Baramee S."/>
            <person name="Kosugi A."/>
        </authorList>
    </citation>
    <scope>NUCLEOTIDE SEQUENCE [LARGE SCALE GENOMIC DNA]</scope>
    <source>
        <strain evidence="1 2">LC2-13A</strain>
    </source>
</reference>
<evidence type="ECO:0000313" key="1">
    <source>
        <dbReference type="EMBL" id="GIQ66332.1"/>
    </source>
</evidence>
<dbReference type="EMBL" id="BOVJ01000174">
    <property type="protein sequence ID" value="GIQ66332.1"/>
    <property type="molecule type" value="Genomic_DNA"/>
</dbReference>
<organism evidence="1 2">
    <name type="scientific">Paenibacillus cisolokensis</name>
    <dbReference type="NCBI Taxonomy" id="1658519"/>
    <lineage>
        <taxon>Bacteria</taxon>
        <taxon>Bacillati</taxon>
        <taxon>Bacillota</taxon>
        <taxon>Bacilli</taxon>
        <taxon>Bacillales</taxon>
        <taxon>Paenibacillaceae</taxon>
        <taxon>Paenibacillus</taxon>
    </lineage>
</organism>
<keyword evidence="2" id="KW-1185">Reference proteome</keyword>
<sequence length="86" mass="10067">MISKLTQWNEIPVKIIIKNSGTNDNNVVTNDDNTLERGKKYLGTYTFRINCPLAKTESMAKDVDSEKIDKQFFQSVHIQENWEFHF</sequence>
<protein>
    <submittedName>
        <fullName evidence="1">Uncharacterized protein</fullName>
    </submittedName>
</protein>
<dbReference type="Proteomes" id="UP000680304">
    <property type="component" value="Unassembled WGS sequence"/>
</dbReference>
<proteinExistence type="predicted"/>
<gene>
    <name evidence="1" type="ORF">PACILC2_49000</name>
</gene>
<accession>A0ABQ4NDL8</accession>